<feature type="compositionally biased region" description="Basic and acidic residues" evidence="1">
    <location>
        <begin position="1"/>
        <end position="25"/>
    </location>
</feature>
<proteinExistence type="predicted"/>
<dbReference type="EMBL" id="GDKF01003435">
    <property type="protein sequence ID" value="JAT75187.1"/>
    <property type="molecule type" value="Transcribed_RNA"/>
</dbReference>
<accession>A0A1D2A7M1</accession>
<feature type="compositionally biased region" description="Gly residues" evidence="1">
    <location>
        <begin position="203"/>
        <end position="212"/>
    </location>
</feature>
<name>A0A1D2A7M1_AUXPR</name>
<feature type="compositionally biased region" description="Gly residues" evidence="1">
    <location>
        <begin position="177"/>
        <end position="194"/>
    </location>
</feature>
<evidence type="ECO:0000256" key="1">
    <source>
        <dbReference type="SAM" id="MobiDB-lite"/>
    </source>
</evidence>
<evidence type="ECO:0000313" key="2">
    <source>
        <dbReference type="EMBL" id="JAT75187.1"/>
    </source>
</evidence>
<feature type="compositionally biased region" description="Low complexity" evidence="1">
    <location>
        <begin position="165"/>
        <end position="176"/>
    </location>
</feature>
<feature type="region of interest" description="Disordered" evidence="1">
    <location>
        <begin position="144"/>
        <end position="299"/>
    </location>
</feature>
<dbReference type="AlphaFoldDB" id="A0A1D2A7M1"/>
<organism evidence="2">
    <name type="scientific">Auxenochlorella protothecoides</name>
    <name type="common">Green microalga</name>
    <name type="synonym">Chlorella protothecoides</name>
    <dbReference type="NCBI Taxonomy" id="3075"/>
    <lineage>
        <taxon>Eukaryota</taxon>
        <taxon>Viridiplantae</taxon>
        <taxon>Chlorophyta</taxon>
        <taxon>core chlorophytes</taxon>
        <taxon>Trebouxiophyceae</taxon>
        <taxon>Chlorellales</taxon>
        <taxon>Chlorellaceae</taxon>
        <taxon>Auxenochlorella</taxon>
    </lineage>
</organism>
<feature type="compositionally biased region" description="Basic and acidic residues" evidence="1">
    <location>
        <begin position="220"/>
        <end position="229"/>
    </location>
</feature>
<feature type="compositionally biased region" description="Low complexity" evidence="1">
    <location>
        <begin position="253"/>
        <end position="262"/>
    </location>
</feature>
<protein>
    <submittedName>
        <fullName evidence="2">Uncharacterized protein</fullName>
    </submittedName>
</protein>
<feature type="non-terminal residue" evidence="2">
    <location>
        <position position="1"/>
    </location>
</feature>
<feature type="non-terminal residue" evidence="2">
    <location>
        <position position="454"/>
    </location>
</feature>
<reference evidence="2" key="1">
    <citation type="submission" date="2015-08" db="EMBL/GenBank/DDBJ databases">
        <authorList>
            <person name="Babu N.S."/>
            <person name="Beckwith C.J."/>
            <person name="Beseler K.G."/>
            <person name="Brison A."/>
            <person name="Carone J.V."/>
            <person name="Caskin T.P."/>
            <person name="Diamond M."/>
            <person name="Durham M.E."/>
            <person name="Foxe J.M."/>
            <person name="Go M."/>
            <person name="Henderson B.A."/>
            <person name="Jones I.B."/>
            <person name="McGettigan J.A."/>
            <person name="Micheletti S.J."/>
            <person name="Nasrallah M.E."/>
            <person name="Ortiz D."/>
            <person name="Piller C.R."/>
            <person name="Privatt S.R."/>
            <person name="Schneider S.L."/>
            <person name="Sharp S."/>
            <person name="Smith T.C."/>
            <person name="Stanton J.D."/>
            <person name="Ullery H.E."/>
            <person name="Wilson R.J."/>
            <person name="Serrano M.G."/>
            <person name="Buck G."/>
            <person name="Lee V."/>
            <person name="Wang Y."/>
            <person name="Carvalho R."/>
            <person name="Voegtly L."/>
            <person name="Shi R."/>
            <person name="Duckworth R."/>
            <person name="Johnson A."/>
            <person name="Loviza R."/>
            <person name="Walstead R."/>
            <person name="Shah Z."/>
            <person name="Kiflezghi M."/>
            <person name="Wade K."/>
            <person name="Ball S.L."/>
            <person name="Bradley K.W."/>
            <person name="Asai D.J."/>
            <person name="Bowman C.A."/>
            <person name="Russell D.A."/>
            <person name="Pope W.H."/>
            <person name="Jacobs-Sera D."/>
            <person name="Hendrix R.W."/>
            <person name="Hatfull G.F."/>
        </authorList>
    </citation>
    <scope>NUCLEOTIDE SEQUENCE</scope>
</reference>
<feature type="region of interest" description="Disordered" evidence="1">
    <location>
        <begin position="1"/>
        <end position="27"/>
    </location>
</feature>
<sequence length="454" mass="47037">RQGWPDHDRSRSIEALRSHDAEPRPAWEGGCQATESFLTSRHPALGMFPCHRLPGRQSLPGCIKSSKALPCPRTWAVQGPRRRQRRARPCAAPAVLAGGHRFPHLDLAGQQGVLPRHRRPRPRHPAGARLRCLLGALAGLHPGAGGARLPRLCPGPAGPRRERQAAAGLHPGALARAGGGLPRPGRGRSGGPGGQQHRQPGQPDGGCAGGAGRATRPRSGPRELRRRPEQQGGVGGLARARRAPPLPPDRRAAGPAPRRPLAVRQVPQPGEHPEHPAEGVQGPGLRGRRAGPDAARPLLPAGGTGGLCVHHERAAGAPAQAPCPGHWLPPAGVLGHGRPFHPAGGAGGQVLPGLALAAAGHALRGRAGRRALPPRRDAAGRAGGAAALAGNREGHDPGCGLSKFESYCQPAWQAIQHGSGQLGPRGQGLLDPDPWGPSLTLQPLSLCIVVEKLA</sequence>
<gene>
    <name evidence="2" type="ORF">g.32699</name>
</gene>